<dbReference type="InterPro" id="IPR010998">
    <property type="entry name" value="Integrase_recombinase_N"/>
</dbReference>
<dbReference type="Proteomes" id="UP000886687">
    <property type="component" value="Unassembled WGS sequence"/>
</dbReference>
<evidence type="ECO:0000256" key="9">
    <source>
        <dbReference type="HAMAP-Rule" id="MF_01808"/>
    </source>
</evidence>
<feature type="domain" description="Core-binding (CB)" evidence="11">
    <location>
        <begin position="1"/>
        <end position="73"/>
    </location>
</feature>
<dbReference type="CDD" id="cd00798">
    <property type="entry name" value="INT_XerDC_C"/>
    <property type="match status" value="1"/>
</dbReference>
<evidence type="ECO:0000256" key="7">
    <source>
        <dbReference type="ARBA" id="ARBA00023172"/>
    </source>
</evidence>
<dbReference type="Gene3D" id="1.10.443.10">
    <property type="entry name" value="Intergrase catalytic core"/>
    <property type="match status" value="1"/>
</dbReference>
<comment type="subunit">
    <text evidence="9">Forms a cyclic heterotetrameric complex composed of two molecules of XerC and two molecules of XerD.</text>
</comment>
<evidence type="ECO:0000256" key="3">
    <source>
        <dbReference type="ARBA" id="ARBA00022618"/>
    </source>
</evidence>
<dbReference type="InterPro" id="IPR023009">
    <property type="entry name" value="Tyrosine_recombinase_XerC/XerD"/>
</dbReference>
<dbReference type="SUPFAM" id="SSF56349">
    <property type="entry name" value="DNA breaking-rejoining enzymes"/>
    <property type="match status" value="1"/>
</dbReference>
<gene>
    <name evidence="9" type="primary">xerC</name>
    <name evidence="12" type="ORF">JAZ04_01545</name>
</gene>
<dbReference type="GO" id="GO:0005737">
    <property type="term" value="C:cytoplasm"/>
    <property type="evidence" value="ECO:0007669"/>
    <property type="project" value="UniProtKB-SubCell"/>
</dbReference>
<accession>A0A9E4K2I3</accession>
<dbReference type="PROSITE" id="PS51898">
    <property type="entry name" value="TYR_RECOMBINASE"/>
    <property type="match status" value="1"/>
</dbReference>
<feature type="active site" evidence="9">
    <location>
        <position position="253"/>
    </location>
</feature>
<evidence type="ECO:0000313" key="13">
    <source>
        <dbReference type="Proteomes" id="UP000886687"/>
    </source>
</evidence>
<dbReference type="GO" id="GO:0007059">
    <property type="term" value="P:chromosome segregation"/>
    <property type="evidence" value="ECO:0007669"/>
    <property type="project" value="UniProtKB-UniRule"/>
</dbReference>
<dbReference type="GO" id="GO:0009037">
    <property type="term" value="F:tyrosine-based site-specific recombinase activity"/>
    <property type="evidence" value="ECO:0007669"/>
    <property type="project" value="UniProtKB-UniRule"/>
</dbReference>
<dbReference type="InterPro" id="IPR002104">
    <property type="entry name" value="Integrase_catalytic"/>
</dbReference>
<name>A0A9E4K2I3_9GAMM</name>
<dbReference type="GO" id="GO:0003677">
    <property type="term" value="F:DNA binding"/>
    <property type="evidence" value="ECO:0007669"/>
    <property type="project" value="UniProtKB-UniRule"/>
</dbReference>
<dbReference type="HAMAP" id="MF_01808">
    <property type="entry name" value="Recomb_XerC_XerD"/>
    <property type="match status" value="1"/>
</dbReference>
<evidence type="ECO:0000256" key="1">
    <source>
        <dbReference type="ARBA" id="ARBA00004496"/>
    </source>
</evidence>
<sequence length="285" mass="32978">MVERRLPPNTIASYKRDLTSFTGWIRWRSIAQWSEVSDIQITKYIGFRSRDGMSIATLQRELSCIRSFFKYLMAEGVVQMNPGKLVRLKRQPRKLPYTLSQDEVKKLLDADFDRRSPTDIRDHAILELLYSSGIRLQELVQLSLVDVDLDERVLIVTGKGLKDRYVPFGSIAAKAIELWMSVRSLLANENEIALFVGIRGKRISRSVVRKSLSDLSDEVLHKHVYPHLIRHSFASHLLESRCDLRGIQELLGHENINTTQIYTHLDINAIKDVYRESHPRAKLKR</sequence>
<evidence type="ECO:0000259" key="10">
    <source>
        <dbReference type="PROSITE" id="PS51898"/>
    </source>
</evidence>
<dbReference type="PANTHER" id="PTHR30349:SF81">
    <property type="entry name" value="TYROSINE RECOMBINASE XERC"/>
    <property type="match status" value="1"/>
</dbReference>
<keyword evidence="7 9" id="KW-0233">DNA recombination</keyword>
<dbReference type="Pfam" id="PF02899">
    <property type="entry name" value="Phage_int_SAM_1"/>
    <property type="match status" value="1"/>
</dbReference>
<organism evidence="12 13">
    <name type="scientific">Candidatus Thiodiazotropha lotti</name>
    <dbReference type="NCBI Taxonomy" id="2792787"/>
    <lineage>
        <taxon>Bacteria</taxon>
        <taxon>Pseudomonadati</taxon>
        <taxon>Pseudomonadota</taxon>
        <taxon>Gammaproteobacteria</taxon>
        <taxon>Chromatiales</taxon>
        <taxon>Sedimenticolaceae</taxon>
        <taxon>Candidatus Thiodiazotropha</taxon>
    </lineage>
</organism>
<comment type="function">
    <text evidence="9">Site-specific tyrosine recombinase, which acts by catalyzing the cutting and rejoining of the recombining DNA molecules. The XerC-XerD complex is essential to convert dimers of the bacterial chromosome into monomers to permit their segregation at cell division. It also contributes to the segregational stability of plasmids.</text>
</comment>
<dbReference type="InterPro" id="IPR044068">
    <property type="entry name" value="CB"/>
</dbReference>
<keyword evidence="5 9" id="KW-0229">DNA integration</keyword>
<dbReference type="NCBIfam" id="NF001399">
    <property type="entry name" value="PRK00283.1"/>
    <property type="match status" value="1"/>
</dbReference>
<keyword evidence="6 9" id="KW-0238">DNA-binding</keyword>
<evidence type="ECO:0000256" key="5">
    <source>
        <dbReference type="ARBA" id="ARBA00022908"/>
    </source>
</evidence>
<protein>
    <recommendedName>
        <fullName evidence="9">Tyrosine recombinase XerC</fullName>
    </recommendedName>
</protein>
<feature type="active site" evidence="9">
    <location>
        <position position="230"/>
    </location>
</feature>
<keyword evidence="8 9" id="KW-0131">Cell cycle</keyword>
<evidence type="ECO:0000256" key="4">
    <source>
        <dbReference type="ARBA" id="ARBA00022829"/>
    </source>
</evidence>
<evidence type="ECO:0000259" key="11">
    <source>
        <dbReference type="PROSITE" id="PS51900"/>
    </source>
</evidence>
<keyword evidence="2 9" id="KW-0963">Cytoplasm</keyword>
<dbReference type="InterPro" id="IPR011010">
    <property type="entry name" value="DNA_brk_join_enz"/>
</dbReference>
<evidence type="ECO:0000256" key="2">
    <source>
        <dbReference type="ARBA" id="ARBA00022490"/>
    </source>
</evidence>
<reference evidence="12" key="1">
    <citation type="journal article" date="2021" name="Proc. Natl. Acad. Sci. U.S.A.">
        <title>Global biogeography of chemosynthetic symbionts reveals both localized and globally distributed symbiont groups. .</title>
        <authorList>
            <person name="Osvatic J.T."/>
            <person name="Wilkins L.G.E."/>
            <person name="Leibrecht L."/>
            <person name="Leray M."/>
            <person name="Zauner S."/>
            <person name="Polzin J."/>
            <person name="Camacho Y."/>
            <person name="Gros O."/>
            <person name="van Gils J.A."/>
            <person name="Eisen J.A."/>
            <person name="Petersen J.M."/>
            <person name="Yuen B."/>
        </authorList>
    </citation>
    <scope>NUCLEOTIDE SEQUENCE</scope>
    <source>
        <strain evidence="12">MAGL173</strain>
    </source>
</reference>
<evidence type="ECO:0000256" key="6">
    <source>
        <dbReference type="ARBA" id="ARBA00023125"/>
    </source>
</evidence>
<dbReference type="AlphaFoldDB" id="A0A9E4K2I3"/>
<dbReference type="Pfam" id="PF00589">
    <property type="entry name" value="Phage_integrase"/>
    <property type="match status" value="1"/>
</dbReference>
<dbReference type="PANTHER" id="PTHR30349">
    <property type="entry name" value="PHAGE INTEGRASE-RELATED"/>
    <property type="match status" value="1"/>
</dbReference>
<dbReference type="Gene3D" id="1.10.150.130">
    <property type="match status" value="1"/>
</dbReference>
<dbReference type="EMBL" id="JAEPDI010000001">
    <property type="protein sequence ID" value="MCG7937526.1"/>
    <property type="molecule type" value="Genomic_DNA"/>
</dbReference>
<dbReference type="InterPro" id="IPR004107">
    <property type="entry name" value="Integrase_SAM-like_N"/>
</dbReference>
<comment type="similarity">
    <text evidence="9">Belongs to the 'phage' integrase family. XerC subfamily.</text>
</comment>
<keyword evidence="3 9" id="KW-0132">Cell division</keyword>
<dbReference type="InterPro" id="IPR050090">
    <property type="entry name" value="Tyrosine_recombinase_XerCD"/>
</dbReference>
<comment type="caution">
    <text evidence="12">The sequence shown here is derived from an EMBL/GenBank/DDBJ whole genome shotgun (WGS) entry which is preliminary data.</text>
</comment>
<feature type="active site" description="O-(3'-phospho-DNA)-tyrosine intermediate" evidence="9">
    <location>
        <position position="262"/>
    </location>
</feature>
<feature type="domain" description="Tyr recombinase" evidence="10">
    <location>
        <begin position="94"/>
        <end position="275"/>
    </location>
</feature>
<evidence type="ECO:0000256" key="8">
    <source>
        <dbReference type="ARBA" id="ARBA00023306"/>
    </source>
</evidence>
<dbReference type="GO" id="GO:0051301">
    <property type="term" value="P:cell division"/>
    <property type="evidence" value="ECO:0007669"/>
    <property type="project" value="UniProtKB-KW"/>
</dbReference>
<keyword evidence="4 9" id="KW-0159">Chromosome partition</keyword>
<feature type="active site" evidence="9">
    <location>
        <position position="227"/>
    </location>
</feature>
<dbReference type="PROSITE" id="PS51900">
    <property type="entry name" value="CB"/>
    <property type="match status" value="1"/>
</dbReference>
<dbReference type="InterPro" id="IPR013762">
    <property type="entry name" value="Integrase-like_cat_sf"/>
</dbReference>
<feature type="active site" evidence="9">
    <location>
        <position position="135"/>
    </location>
</feature>
<proteinExistence type="inferred from homology"/>
<dbReference type="GO" id="GO:0006313">
    <property type="term" value="P:DNA transposition"/>
    <property type="evidence" value="ECO:0007669"/>
    <property type="project" value="UniProtKB-UniRule"/>
</dbReference>
<comment type="subcellular location">
    <subcellularLocation>
        <location evidence="1 9">Cytoplasm</location>
    </subcellularLocation>
</comment>
<feature type="active site" evidence="9">
    <location>
        <position position="159"/>
    </location>
</feature>
<evidence type="ECO:0000313" key="12">
    <source>
        <dbReference type="EMBL" id="MCG7937526.1"/>
    </source>
</evidence>